<keyword evidence="1" id="KW-1133">Transmembrane helix</keyword>
<gene>
    <name evidence="2" type="ORF">B9Q08_02515</name>
</gene>
<accession>A0A2R6AZ09</accession>
<protein>
    <submittedName>
        <fullName evidence="2">Uncharacterized protein</fullName>
    </submittedName>
</protein>
<reference evidence="2 3" key="1">
    <citation type="submission" date="2017-04" db="EMBL/GenBank/DDBJ databases">
        <title>Novel microbial lineages endemic to geothermal iron-oxide mats fill important gaps in the evolutionary history of Archaea.</title>
        <authorList>
            <person name="Jay Z.J."/>
            <person name="Beam J.P."/>
            <person name="Dlakic M."/>
            <person name="Rusch D.B."/>
            <person name="Kozubal M.A."/>
            <person name="Inskeep W.P."/>
        </authorList>
    </citation>
    <scope>NUCLEOTIDE SEQUENCE [LARGE SCALE GENOMIC DNA]</scope>
    <source>
        <strain evidence="2">ECH_B_SAG-M15</strain>
    </source>
</reference>
<evidence type="ECO:0000313" key="2">
    <source>
        <dbReference type="EMBL" id="PSN91563.1"/>
    </source>
</evidence>
<keyword evidence="1" id="KW-0472">Membrane</keyword>
<name>A0A2R6AZ09_9ARCH</name>
<dbReference type="Proteomes" id="UP000240490">
    <property type="component" value="Unassembled WGS sequence"/>
</dbReference>
<sequence>MRKLKPTAGVSPVVATIILIAIFIAVVSAALGFTQTELTSYYAQSDLNQAQSFASNLAQAVNSVAFTFGRSLSIGYGFKYATVAYIPNVLVYTITIEGEGGTYAFQIYTGILLVAISAHFYSLGRNYEQILYPQSYTRLVSLGGAGSYSLAYSKEYFASGQPYIYTVIAPIPLAINNTVTLQAGSTETTQYVTKIYLAQLVPGSQQEQPPQSCTQTAQPKIGVVTYNLTTGYISAQGAGYASCTVANVESIKISVSSVSQLYPSSFFIFPSTSETIHPPSQNGEWQIQFYVGPVELGGA</sequence>
<feature type="transmembrane region" description="Helical" evidence="1">
    <location>
        <begin position="103"/>
        <end position="123"/>
    </location>
</feature>
<dbReference type="AlphaFoldDB" id="A0A2R6AZ09"/>
<evidence type="ECO:0000313" key="3">
    <source>
        <dbReference type="Proteomes" id="UP000240490"/>
    </source>
</evidence>
<keyword evidence="1" id="KW-0812">Transmembrane</keyword>
<proteinExistence type="predicted"/>
<dbReference type="EMBL" id="NEXJ01000044">
    <property type="protein sequence ID" value="PSN91563.1"/>
    <property type="molecule type" value="Genomic_DNA"/>
</dbReference>
<evidence type="ECO:0000256" key="1">
    <source>
        <dbReference type="SAM" id="Phobius"/>
    </source>
</evidence>
<feature type="transmembrane region" description="Helical" evidence="1">
    <location>
        <begin position="12"/>
        <end position="33"/>
    </location>
</feature>
<comment type="caution">
    <text evidence="2">The sequence shown here is derived from an EMBL/GenBank/DDBJ whole genome shotgun (WGS) entry which is preliminary data.</text>
</comment>
<organism evidence="2 3">
    <name type="scientific">Candidatus Marsarchaeota G2 archaeon ECH_B_SAG-M15</name>
    <dbReference type="NCBI Taxonomy" id="1978162"/>
    <lineage>
        <taxon>Archaea</taxon>
        <taxon>Candidatus Marsarchaeota</taxon>
        <taxon>Candidatus Marsarchaeota group 2</taxon>
    </lineage>
</organism>